<dbReference type="SMART" id="SM00811">
    <property type="entry name" value="Alpha_kinase"/>
    <property type="match status" value="1"/>
</dbReference>
<dbReference type="EMBL" id="SGPJ01000920">
    <property type="protein sequence ID" value="THG92816.1"/>
    <property type="molecule type" value="Genomic_DNA"/>
</dbReference>
<feature type="compositionally biased region" description="Acidic residues" evidence="6">
    <location>
        <begin position="379"/>
        <end position="402"/>
    </location>
</feature>
<dbReference type="InterPro" id="IPR011009">
    <property type="entry name" value="Kinase-like_dom_sf"/>
</dbReference>
<dbReference type="PANTHER" id="PTHR45992:SF2">
    <property type="entry name" value="EUKARYOTIC ELONGATION FACTOR 2 KINASE"/>
    <property type="match status" value="1"/>
</dbReference>
<dbReference type="Pfam" id="PF02816">
    <property type="entry name" value="Alpha_kinase"/>
    <property type="match status" value="1"/>
</dbReference>
<evidence type="ECO:0000256" key="2">
    <source>
        <dbReference type="ARBA" id="ARBA00022679"/>
    </source>
</evidence>
<feature type="domain" description="Alpha-type protein kinase" evidence="7">
    <location>
        <begin position="105"/>
        <end position="357"/>
    </location>
</feature>
<evidence type="ECO:0000313" key="8">
    <source>
        <dbReference type="EMBL" id="THG92816.1"/>
    </source>
</evidence>
<feature type="region of interest" description="Disordered" evidence="6">
    <location>
        <begin position="372"/>
        <end position="402"/>
    </location>
</feature>
<reference evidence="8 9" key="1">
    <citation type="submission" date="2019-02" db="EMBL/GenBank/DDBJ databases">
        <title>Genome sequencing of the rare red list fungi Phlebia centrifuga.</title>
        <authorList>
            <person name="Buettner E."/>
            <person name="Kellner H."/>
        </authorList>
    </citation>
    <scope>NUCLEOTIDE SEQUENCE [LARGE SCALE GENOMIC DNA]</scope>
    <source>
        <strain evidence="8 9">DSM 108282</strain>
    </source>
</reference>
<dbReference type="AlphaFoldDB" id="A0A4S4K4Z5"/>
<keyword evidence="4" id="KW-0418">Kinase</keyword>
<proteinExistence type="predicted"/>
<dbReference type="GO" id="GO:0005524">
    <property type="term" value="F:ATP binding"/>
    <property type="evidence" value="ECO:0007669"/>
    <property type="project" value="UniProtKB-KW"/>
</dbReference>
<accession>A0A4S4K4Z5</accession>
<organism evidence="8 9">
    <name type="scientific">Hermanssonia centrifuga</name>
    <dbReference type="NCBI Taxonomy" id="98765"/>
    <lineage>
        <taxon>Eukaryota</taxon>
        <taxon>Fungi</taxon>
        <taxon>Dikarya</taxon>
        <taxon>Basidiomycota</taxon>
        <taxon>Agaricomycotina</taxon>
        <taxon>Agaricomycetes</taxon>
        <taxon>Polyporales</taxon>
        <taxon>Meruliaceae</taxon>
        <taxon>Hermanssonia</taxon>
    </lineage>
</organism>
<protein>
    <recommendedName>
        <fullName evidence="7">Alpha-type protein kinase domain-containing protein</fullName>
    </recommendedName>
</protein>
<dbReference type="GO" id="GO:1903013">
    <property type="term" value="P:response to differentiation-inducing factor 1"/>
    <property type="evidence" value="ECO:0007669"/>
    <property type="project" value="TreeGrafter"/>
</dbReference>
<evidence type="ECO:0000256" key="1">
    <source>
        <dbReference type="ARBA" id="ARBA00022527"/>
    </source>
</evidence>
<evidence type="ECO:0000256" key="3">
    <source>
        <dbReference type="ARBA" id="ARBA00022741"/>
    </source>
</evidence>
<dbReference type="InterPro" id="IPR051852">
    <property type="entry name" value="Alpha-type_PK"/>
</dbReference>
<dbReference type="Proteomes" id="UP000309038">
    <property type="component" value="Unassembled WGS sequence"/>
</dbReference>
<dbReference type="GO" id="GO:0004674">
    <property type="term" value="F:protein serine/threonine kinase activity"/>
    <property type="evidence" value="ECO:0007669"/>
    <property type="project" value="UniProtKB-KW"/>
</dbReference>
<evidence type="ECO:0000313" key="9">
    <source>
        <dbReference type="Proteomes" id="UP000309038"/>
    </source>
</evidence>
<dbReference type="Gene3D" id="3.20.200.10">
    <property type="entry name" value="MHCK/EF2 kinase"/>
    <property type="match status" value="1"/>
</dbReference>
<keyword evidence="5" id="KW-0067">ATP-binding</keyword>
<gene>
    <name evidence="8" type="ORF">EW026_g8219</name>
</gene>
<keyword evidence="2" id="KW-0808">Transferase</keyword>
<dbReference type="CDD" id="cd04515">
    <property type="entry name" value="Alpha_kinase"/>
    <property type="match status" value="1"/>
</dbReference>
<keyword evidence="3" id="KW-0547">Nucleotide-binding</keyword>
<dbReference type="PANTHER" id="PTHR45992">
    <property type="entry name" value="EUKARYOTIC ELONGATION FACTOR 2 KINASE-RELATED"/>
    <property type="match status" value="1"/>
</dbReference>
<keyword evidence="9" id="KW-1185">Reference proteome</keyword>
<evidence type="ECO:0000256" key="4">
    <source>
        <dbReference type="ARBA" id="ARBA00022777"/>
    </source>
</evidence>
<evidence type="ECO:0000259" key="7">
    <source>
        <dbReference type="PROSITE" id="PS51158"/>
    </source>
</evidence>
<comment type="caution">
    <text evidence="8">The sequence shown here is derived from an EMBL/GenBank/DDBJ whole genome shotgun (WGS) entry which is preliminary data.</text>
</comment>
<keyword evidence="1" id="KW-0723">Serine/threonine-protein kinase</keyword>
<evidence type="ECO:0000256" key="5">
    <source>
        <dbReference type="ARBA" id="ARBA00022840"/>
    </source>
</evidence>
<sequence>MTLLDVVNECLESWNKGWEKKYSRGFELSDCDIRFKGNINIIRNTDSMTLGDFHDTHAQSSQRESYLASITPIHSTYTHRSSFDTPIEKATLIRLLYACCNVTEDSGEAEIIWPDSKSGKVVTGYLTNNRFAQGKTKAVYKFTPSDGKGSYVAKRHIDIGAGLNIVTIAENHLNLIAELRRLKLGQWFLDAFYQHARNLGASVSEEFAFSEAFLVQEICEHADKPSPASGLFESDVNISSDDSGAYWMVEPCRSSAVNRYSGTMNHPAARGKMQLTISAFEHFTFEHSDHNVVLADVQATPGMLPNGQGAGQILFDIMMHTPDGKSGVGDHGQEGIDIFLEQHQCQQFCHELQLGPLRIPRLNRTHAARLKSVEPAASVDDENNEEEDKEDVLEPDELPGFN</sequence>
<name>A0A4S4K4Z5_9APHY</name>
<evidence type="ECO:0000256" key="6">
    <source>
        <dbReference type="SAM" id="MobiDB-lite"/>
    </source>
</evidence>
<dbReference type="SUPFAM" id="SSF56112">
    <property type="entry name" value="Protein kinase-like (PK-like)"/>
    <property type="match status" value="1"/>
</dbReference>
<dbReference type="InterPro" id="IPR004166">
    <property type="entry name" value="a-kinase_dom"/>
</dbReference>
<dbReference type="PROSITE" id="PS51158">
    <property type="entry name" value="ALPHA_KINASE"/>
    <property type="match status" value="1"/>
</dbReference>
<dbReference type="GO" id="GO:0031037">
    <property type="term" value="P:myosin II filament disassembly"/>
    <property type="evidence" value="ECO:0007669"/>
    <property type="project" value="TreeGrafter"/>
</dbReference>